<keyword evidence="4" id="KW-1185">Reference proteome</keyword>
<organism evidence="3 4">
    <name type="scientific">Halopelagius inordinatus</name>
    <dbReference type="NCBI Taxonomy" id="553467"/>
    <lineage>
        <taxon>Archaea</taxon>
        <taxon>Methanobacteriati</taxon>
        <taxon>Methanobacteriota</taxon>
        <taxon>Stenosarchaea group</taxon>
        <taxon>Halobacteria</taxon>
        <taxon>Halobacteriales</taxon>
        <taxon>Haloferacaceae</taxon>
    </lineage>
</organism>
<feature type="transmembrane region" description="Helical" evidence="1">
    <location>
        <begin position="12"/>
        <end position="32"/>
    </location>
</feature>
<feature type="domain" description="DUF8151" evidence="2">
    <location>
        <begin position="1"/>
        <end position="78"/>
    </location>
</feature>
<evidence type="ECO:0000256" key="1">
    <source>
        <dbReference type="SAM" id="Phobius"/>
    </source>
</evidence>
<dbReference type="OrthoDB" id="205411at2157"/>
<evidence type="ECO:0000313" key="3">
    <source>
        <dbReference type="EMBL" id="SFF94903.1"/>
    </source>
</evidence>
<evidence type="ECO:0000259" key="2">
    <source>
        <dbReference type="Pfam" id="PF26478"/>
    </source>
</evidence>
<name>A0A1I2MTZ6_9EURY</name>
<dbReference type="Pfam" id="PF26478">
    <property type="entry name" value="DUF8151"/>
    <property type="match status" value="1"/>
</dbReference>
<reference evidence="4" key="1">
    <citation type="submission" date="2016-10" db="EMBL/GenBank/DDBJ databases">
        <authorList>
            <person name="Varghese N."/>
            <person name="Submissions S."/>
        </authorList>
    </citation>
    <scope>NUCLEOTIDE SEQUENCE [LARGE SCALE GENOMIC DNA]</scope>
    <source>
        <strain evidence="4">CGMCC 1.7739</strain>
    </source>
</reference>
<protein>
    <recommendedName>
        <fullName evidence="2">DUF8151 domain-containing protein</fullName>
    </recommendedName>
</protein>
<accession>A0A1I2MTZ6</accession>
<dbReference type="RefSeq" id="WP_092888955.1">
    <property type="nucleotide sequence ID" value="NZ_FOOQ01000001.1"/>
</dbReference>
<feature type="transmembrane region" description="Helical" evidence="1">
    <location>
        <begin position="47"/>
        <end position="66"/>
    </location>
</feature>
<keyword evidence="1" id="KW-1133">Transmembrane helix</keyword>
<dbReference type="STRING" id="553467.SAMN04488063_0894"/>
<dbReference type="AlphaFoldDB" id="A0A1I2MTZ6"/>
<evidence type="ECO:0000313" key="4">
    <source>
        <dbReference type="Proteomes" id="UP000198876"/>
    </source>
</evidence>
<dbReference type="Proteomes" id="UP000198876">
    <property type="component" value="Unassembled WGS sequence"/>
</dbReference>
<proteinExistence type="predicted"/>
<keyword evidence="1" id="KW-0812">Transmembrane</keyword>
<sequence length="84" mass="9043">MTTVLLELLPELLELLFYGAGSVGLSAVAFYAESFAVASVESGQPKLGAWAAVMGTVALFFAYLLATDKFRAKLGEVKNQYRGY</sequence>
<dbReference type="InterPro" id="IPR058464">
    <property type="entry name" value="DUF8151"/>
</dbReference>
<dbReference type="EMBL" id="FOOQ01000001">
    <property type="protein sequence ID" value="SFF94903.1"/>
    <property type="molecule type" value="Genomic_DNA"/>
</dbReference>
<keyword evidence="1" id="KW-0472">Membrane</keyword>
<gene>
    <name evidence="3" type="ORF">SAMN04488063_0894</name>
</gene>